<organism evidence="5 6">
    <name type="scientific">Saprolegnia diclina (strain VS20)</name>
    <dbReference type="NCBI Taxonomy" id="1156394"/>
    <lineage>
        <taxon>Eukaryota</taxon>
        <taxon>Sar</taxon>
        <taxon>Stramenopiles</taxon>
        <taxon>Oomycota</taxon>
        <taxon>Saprolegniomycetes</taxon>
        <taxon>Saprolegniales</taxon>
        <taxon>Saprolegniaceae</taxon>
        <taxon>Saprolegnia</taxon>
    </lineage>
</organism>
<keyword evidence="6" id="KW-1185">Reference proteome</keyword>
<dbReference type="SMART" id="SM00498">
    <property type="entry name" value="FH2"/>
    <property type="match status" value="1"/>
</dbReference>
<dbReference type="Gene3D" id="1.20.58.2220">
    <property type="entry name" value="Formin, FH2 domain"/>
    <property type="match status" value="1"/>
</dbReference>
<dbReference type="InterPro" id="IPR015425">
    <property type="entry name" value="FH2_Formin"/>
</dbReference>
<keyword evidence="1" id="KW-0175">Coiled coil</keyword>
<dbReference type="GO" id="GO:0071203">
    <property type="term" value="C:WASH complex"/>
    <property type="evidence" value="ECO:0007669"/>
    <property type="project" value="InterPro"/>
</dbReference>
<evidence type="ECO:0000256" key="1">
    <source>
        <dbReference type="SAM" id="Coils"/>
    </source>
</evidence>
<evidence type="ECO:0000259" key="4">
    <source>
        <dbReference type="PROSITE" id="PS51444"/>
    </source>
</evidence>
<dbReference type="VEuPathDB" id="FungiDB:SDRG_05949"/>
<proteinExistence type="predicted"/>
<dbReference type="Gene3D" id="1.25.10.10">
    <property type="entry name" value="Leucine-rich Repeat Variant"/>
    <property type="match status" value="1"/>
</dbReference>
<feature type="coiled-coil region" evidence="1">
    <location>
        <begin position="472"/>
        <end position="499"/>
    </location>
</feature>
<dbReference type="InterPro" id="IPR016024">
    <property type="entry name" value="ARM-type_fold"/>
</dbReference>
<evidence type="ECO:0008006" key="7">
    <source>
        <dbReference type="Google" id="ProtNLM"/>
    </source>
</evidence>
<evidence type="ECO:0000256" key="2">
    <source>
        <dbReference type="SAM" id="MobiDB-lite"/>
    </source>
</evidence>
<dbReference type="STRING" id="1156394.T0S1H7"/>
<dbReference type="PROSITE" id="PS51444">
    <property type="entry name" value="FH2"/>
    <property type="match status" value="1"/>
</dbReference>
<dbReference type="InterPro" id="IPR011989">
    <property type="entry name" value="ARM-like"/>
</dbReference>
<dbReference type="Pfam" id="PF06367">
    <property type="entry name" value="Drf_FH3"/>
    <property type="match status" value="1"/>
</dbReference>
<sequence length="1119" mass="121993">MAPVSPAKELAKPKKKATTISKSISRVFRRAKASVSSNNSDSSSASTLAASCPSDAGEIEELFLQAVDGLALPKTAMDRMHALPLHQKWQIIHEWSAKQGADTTSEPRTWVQTLHEALDDLSSFSDQDARELHVLMRGSDKEWLTQFHKDDGIAALSDLTGVYAAMDDGDAYATRFTECLKCFKSLMNNHVGMHFLLEHPSAVHTLAFSLDFDQKERTLMLLEMLSLTCWFSALGHTTVLDAMELLRRRQNERMRYASLLHGMATASSVEVQAACLTFINTLVSTSVRVDDRILVRNDFLALDIVPLCQRVLTGFESTATPHLVYGMYGFGDLEVEAMGRFRKQAQVFQGLLRADTDEVVCGALDLSDVRAVLSKLVENASVQGCSDRLLHVALALLVIPNEVAMGHTMWDLVEASALDITSALLPELTEKKRSMVTAVKRWLEQRATASSEGIESNRVVLEETPLAVQTRLVEATATIAQLEAEVDRLRSQLHEATTMPPPRQATTTNASDNTLATTLPEAAAPHEAYAKYFKLLKMGMPLEQVQLKVKADGLDPAVLATSAPLAAPTVDASYDKYFKLLKMGMPLEQVQLKAKADGLDPSKLAVATPEAPATSAVVDTRYEKYFKLLKMGMPLEQVQLKAKADGLDPAKLSGGATLSPPDGQPAPPKSNMAAATVVATAPVRAVSKLPPKKTPTPSTKMRNLFWTPLPDVVVEGSIWATLDETTLSLDWSLLEREFGQEVCVKTAKTAVTKAKVVHLVDPKRQQNCSIALTRFRLSPTELCDAILSLNESLLTLERVSILEALVPTTDELDLINSYEGDMTLLGETEKWFAAVRHVPRLPQRLQSISNQLSFASRFDDLKAKLSTLEKARSTLHAATPTLLPLLHVVLAVGNYMNNGTARGGAYGFKLEILPKLSQVKATSSTRTLLHVVAEVVKAKAPDALAFLSSATCLEAAATVSLPQLLLDATALERSVDLVRQEVGHQPDAAFRRRFGPFVDTSSMSLERLRADVSSHETKFAALCTRFGFKQPDATGFFGLWSDFGRQLVAAARELQSSTAAEPEDGAGLFNQFSESLAGDATDIVAKLRKRHAPATAPAGVPNELALKLARRRQSTLKTS</sequence>
<dbReference type="SMART" id="SM01140">
    <property type="entry name" value="Drf_GBD"/>
    <property type="match status" value="1"/>
</dbReference>
<dbReference type="GO" id="GO:0003779">
    <property type="term" value="F:actin binding"/>
    <property type="evidence" value="ECO:0007669"/>
    <property type="project" value="InterPro"/>
</dbReference>
<reference evidence="5 6" key="1">
    <citation type="submission" date="2012-04" db="EMBL/GenBank/DDBJ databases">
        <title>The Genome Sequence of Saprolegnia declina VS20.</title>
        <authorList>
            <consortium name="The Broad Institute Genome Sequencing Platform"/>
            <person name="Russ C."/>
            <person name="Nusbaum C."/>
            <person name="Tyler B."/>
            <person name="van West P."/>
            <person name="Dieguez-Uribeondo J."/>
            <person name="de Bruijn I."/>
            <person name="Tripathy S."/>
            <person name="Jiang R."/>
            <person name="Young S.K."/>
            <person name="Zeng Q."/>
            <person name="Gargeya S."/>
            <person name="Fitzgerald M."/>
            <person name="Haas B."/>
            <person name="Abouelleil A."/>
            <person name="Alvarado L."/>
            <person name="Arachchi H.M."/>
            <person name="Berlin A."/>
            <person name="Chapman S.B."/>
            <person name="Goldberg J."/>
            <person name="Griggs A."/>
            <person name="Gujja S."/>
            <person name="Hansen M."/>
            <person name="Howarth C."/>
            <person name="Imamovic A."/>
            <person name="Larimer J."/>
            <person name="McCowen C."/>
            <person name="Montmayeur A."/>
            <person name="Murphy C."/>
            <person name="Neiman D."/>
            <person name="Pearson M."/>
            <person name="Priest M."/>
            <person name="Roberts A."/>
            <person name="Saif S."/>
            <person name="Shea T."/>
            <person name="Sisk P."/>
            <person name="Sykes S."/>
            <person name="Wortman J."/>
            <person name="Nusbaum C."/>
            <person name="Birren B."/>
        </authorList>
    </citation>
    <scope>NUCLEOTIDE SEQUENCE [LARGE SCALE GENOMIC DNA]</scope>
    <source>
        <strain evidence="5 6">VS20</strain>
    </source>
</reference>
<dbReference type="InterPro" id="IPR010473">
    <property type="entry name" value="GTPase-bd"/>
</dbReference>
<dbReference type="PANTHER" id="PTHR46345">
    <property type="entry name" value="INVERTED FORMIN-2"/>
    <property type="match status" value="1"/>
</dbReference>
<dbReference type="SUPFAM" id="SSF101447">
    <property type="entry name" value="Formin homology 2 domain (FH2 domain)"/>
    <property type="match status" value="1"/>
</dbReference>
<evidence type="ECO:0000259" key="3">
    <source>
        <dbReference type="PROSITE" id="PS51232"/>
    </source>
</evidence>
<dbReference type="PANTHER" id="PTHR46345:SF8">
    <property type="entry name" value="FORMIN 3, ISOFORM B"/>
    <property type="match status" value="1"/>
</dbReference>
<dbReference type="Pfam" id="PF10152">
    <property type="entry name" value="CCDC53"/>
    <property type="match status" value="3"/>
</dbReference>
<feature type="domain" description="GBD/FH3" evidence="3">
    <location>
        <begin position="51"/>
        <end position="428"/>
    </location>
</feature>
<dbReference type="Pfam" id="PF06371">
    <property type="entry name" value="Drf_GBD"/>
    <property type="match status" value="1"/>
</dbReference>
<accession>T0S1H7</accession>
<protein>
    <recommendedName>
        <fullName evidence="7">FH2 domain-containing protein</fullName>
    </recommendedName>
</protein>
<dbReference type="OrthoDB" id="1668162at2759"/>
<dbReference type="InterPro" id="IPR042201">
    <property type="entry name" value="FH2_Formin_sf"/>
</dbReference>
<feature type="region of interest" description="Disordered" evidence="2">
    <location>
        <begin position="651"/>
        <end position="670"/>
    </location>
</feature>
<dbReference type="InParanoid" id="T0S1H7"/>
<dbReference type="SUPFAM" id="SSF48371">
    <property type="entry name" value="ARM repeat"/>
    <property type="match status" value="1"/>
</dbReference>
<dbReference type="InterPro" id="IPR014768">
    <property type="entry name" value="GBD/FH3_dom"/>
</dbReference>
<dbReference type="GO" id="GO:0031267">
    <property type="term" value="F:small GTPase binding"/>
    <property type="evidence" value="ECO:0007669"/>
    <property type="project" value="InterPro"/>
</dbReference>
<dbReference type="AlphaFoldDB" id="T0S1H7"/>
<dbReference type="InterPro" id="IPR019309">
    <property type="entry name" value="WASHC3"/>
</dbReference>
<dbReference type="OMA" id="AMLYFQE"/>
<dbReference type="GeneID" id="19946676"/>
<dbReference type="RefSeq" id="XP_008609918.1">
    <property type="nucleotide sequence ID" value="XM_008611696.1"/>
</dbReference>
<dbReference type="GO" id="GO:0030036">
    <property type="term" value="P:actin cytoskeleton organization"/>
    <property type="evidence" value="ECO:0007669"/>
    <property type="project" value="InterPro"/>
</dbReference>
<dbReference type="Pfam" id="PF02181">
    <property type="entry name" value="FH2"/>
    <property type="match status" value="1"/>
</dbReference>
<evidence type="ECO:0000313" key="5">
    <source>
        <dbReference type="EMBL" id="EQC36497.1"/>
    </source>
</evidence>
<dbReference type="eggNOG" id="KOG1922">
    <property type="taxonomic scope" value="Eukaryota"/>
</dbReference>
<dbReference type="Proteomes" id="UP000030762">
    <property type="component" value="Unassembled WGS sequence"/>
</dbReference>
<gene>
    <name evidence="5" type="ORF">SDRG_05949</name>
</gene>
<evidence type="ECO:0000313" key="6">
    <source>
        <dbReference type="Proteomes" id="UP000030762"/>
    </source>
</evidence>
<dbReference type="InterPro" id="IPR010472">
    <property type="entry name" value="FH3_dom"/>
</dbReference>
<dbReference type="SMART" id="SM01139">
    <property type="entry name" value="Drf_FH3"/>
    <property type="match status" value="1"/>
</dbReference>
<name>T0S1H7_SAPDV</name>
<dbReference type="PROSITE" id="PS51232">
    <property type="entry name" value="GBD_FH3"/>
    <property type="match status" value="1"/>
</dbReference>
<feature type="domain" description="FH2" evidence="4">
    <location>
        <begin position="691"/>
        <end position="1073"/>
    </location>
</feature>
<dbReference type="EMBL" id="JH767147">
    <property type="protein sequence ID" value="EQC36497.1"/>
    <property type="molecule type" value="Genomic_DNA"/>
</dbReference>